<evidence type="ECO:0000313" key="2">
    <source>
        <dbReference type="Proteomes" id="UP000289738"/>
    </source>
</evidence>
<name>A0A445ABT6_ARAHY</name>
<comment type="caution">
    <text evidence="1">The sequence shown here is derived from an EMBL/GenBank/DDBJ whole genome shotgun (WGS) entry which is preliminary data.</text>
</comment>
<evidence type="ECO:0000313" key="1">
    <source>
        <dbReference type="EMBL" id="RYR23896.1"/>
    </source>
</evidence>
<organism evidence="1 2">
    <name type="scientific">Arachis hypogaea</name>
    <name type="common">Peanut</name>
    <dbReference type="NCBI Taxonomy" id="3818"/>
    <lineage>
        <taxon>Eukaryota</taxon>
        <taxon>Viridiplantae</taxon>
        <taxon>Streptophyta</taxon>
        <taxon>Embryophyta</taxon>
        <taxon>Tracheophyta</taxon>
        <taxon>Spermatophyta</taxon>
        <taxon>Magnoliopsida</taxon>
        <taxon>eudicotyledons</taxon>
        <taxon>Gunneridae</taxon>
        <taxon>Pentapetalae</taxon>
        <taxon>rosids</taxon>
        <taxon>fabids</taxon>
        <taxon>Fabales</taxon>
        <taxon>Fabaceae</taxon>
        <taxon>Papilionoideae</taxon>
        <taxon>50 kb inversion clade</taxon>
        <taxon>dalbergioids sensu lato</taxon>
        <taxon>Dalbergieae</taxon>
        <taxon>Pterocarpus clade</taxon>
        <taxon>Arachis</taxon>
    </lineage>
</organism>
<dbReference type="EMBL" id="SDMP01000012">
    <property type="protein sequence ID" value="RYR23896.1"/>
    <property type="molecule type" value="Genomic_DNA"/>
</dbReference>
<dbReference type="AlphaFoldDB" id="A0A445ABT6"/>
<keyword evidence="2" id="KW-1185">Reference proteome</keyword>
<gene>
    <name evidence="1" type="ORF">Ahy_B02g057385</name>
</gene>
<sequence length="81" mass="9356">MNDRMVNSFLVYLEFFIHSPSTLRCDCNPSALAKGFVSNGRLLYLLYLEFCIHFFTISFDRPIHSSVSKLESIAFFTLLPI</sequence>
<protein>
    <submittedName>
        <fullName evidence="1">Uncharacterized protein</fullName>
    </submittedName>
</protein>
<reference evidence="1 2" key="1">
    <citation type="submission" date="2019-01" db="EMBL/GenBank/DDBJ databases">
        <title>Sequencing of cultivated peanut Arachis hypogaea provides insights into genome evolution and oil improvement.</title>
        <authorList>
            <person name="Chen X."/>
        </authorList>
    </citation>
    <scope>NUCLEOTIDE SEQUENCE [LARGE SCALE GENOMIC DNA]</scope>
    <source>
        <strain evidence="2">cv. Fuhuasheng</strain>
        <tissue evidence="1">Leaves</tissue>
    </source>
</reference>
<proteinExistence type="predicted"/>
<dbReference type="Proteomes" id="UP000289738">
    <property type="component" value="Chromosome B02"/>
</dbReference>
<accession>A0A445ABT6</accession>